<keyword evidence="1" id="KW-0677">Repeat</keyword>
<dbReference type="InterPro" id="IPR054817">
    <property type="entry name" value="Glycosyl_F510_1955-like"/>
</dbReference>
<dbReference type="SUPFAM" id="SSF110296">
    <property type="entry name" value="Oligoxyloglucan reducing end-specific cellobiohydrolase"/>
    <property type="match status" value="1"/>
</dbReference>
<feature type="compositionally biased region" description="Basic and acidic residues" evidence="2">
    <location>
        <begin position="25"/>
        <end position="41"/>
    </location>
</feature>
<organism evidence="5 6">
    <name type="scientific">Cytobacillus oceanisediminis</name>
    <dbReference type="NCBI Taxonomy" id="665099"/>
    <lineage>
        <taxon>Bacteria</taxon>
        <taxon>Bacillati</taxon>
        <taxon>Bacillota</taxon>
        <taxon>Bacilli</taxon>
        <taxon>Bacillales</taxon>
        <taxon>Bacillaceae</taxon>
        <taxon>Cytobacillus</taxon>
    </lineage>
</organism>
<sequence>MKHCKKGVLLLLFSLVLLATGCSSEEQKSENPPEEPSKKTGEQSPFELTKASAQQIEHIQGIGYPGNDTGLYLSSSDGLKLFKDGSWHETSTHNHDYMGFQAIKDGYIASGHPDKDSDLKDPLGIVKSTDKGASFKDLVFYGESTFPFLSAGYNTGMIYVINQEENTKLDPGVYRTEDEGQTWEPVSLKGLKADTLGMIAAHPDDADIMAMSTRSGIFFSRDKGETVELVSEPIMATALAFTEDSLYYAFAKQERVLLNKIDLETMETSPVDIPFLSYDNPITYIAADYQNSGRISFSTYLKDLYESGDSGENWELLLKNGRIK</sequence>
<name>A0A2V2ZVJ1_9BACI</name>
<feature type="chain" id="PRO_5039049229" description="Sortilin N-terminal domain-containing protein" evidence="3">
    <location>
        <begin position="20"/>
        <end position="324"/>
    </location>
</feature>
<evidence type="ECO:0000313" key="6">
    <source>
        <dbReference type="Proteomes" id="UP000247150"/>
    </source>
</evidence>
<evidence type="ECO:0000256" key="2">
    <source>
        <dbReference type="SAM" id="MobiDB-lite"/>
    </source>
</evidence>
<dbReference type="InterPro" id="IPR015943">
    <property type="entry name" value="WD40/YVTN_repeat-like_dom_sf"/>
</dbReference>
<reference evidence="5 6" key="1">
    <citation type="submission" date="2018-05" db="EMBL/GenBank/DDBJ databases">
        <title>Freshwater and sediment microbial communities from various areas in North America, analyzing microbe dynamics in response to fracking.</title>
        <authorList>
            <person name="Lamendella R."/>
        </authorList>
    </citation>
    <scope>NUCLEOTIDE SEQUENCE [LARGE SCALE GENOMIC DNA]</scope>
    <source>
        <strain evidence="5 6">15_TX</strain>
    </source>
</reference>
<feature type="region of interest" description="Disordered" evidence="2">
    <location>
        <begin position="24"/>
        <end position="47"/>
    </location>
</feature>
<dbReference type="Gene3D" id="2.130.10.10">
    <property type="entry name" value="YVTN repeat-like/Quinoprotein amine dehydrogenase"/>
    <property type="match status" value="1"/>
</dbReference>
<feature type="domain" description="Sortilin N-terminal" evidence="4">
    <location>
        <begin position="126"/>
        <end position="259"/>
    </location>
</feature>
<comment type="caution">
    <text evidence="5">The sequence shown here is derived from an EMBL/GenBank/DDBJ whole genome shotgun (WGS) entry which is preliminary data.</text>
</comment>
<protein>
    <recommendedName>
        <fullName evidence="4">Sortilin N-terminal domain-containing protein</fullName>
    </recommendedName>
</protein>
<dbReference type="RefSeq" id="WP_110066086.1">
    <property type="nucleotide sequence ID" value="NZ_QGTW01000010.1"/>
</dbReference>
<dbReference type="OrthoDB" id="9764804at2"/>
<dbReference type="NCBIfam" id="NF045728">
    <property type="entry name" value="glycosyl_F510_1955"/>
    <property type="match status" value="1"/>
</dbReference>
<gene>
    <name evidence="5" type="ORF">DFO73_11064</name>
</gene>
<accession>A0A2V2ZVJ1</accession>
<evidence type="ECO:0000256" key="3">
    <source>
        <dbReference type="SAM" id="SignalP"/>
    </source>
</evidence>
<dbReference type="Proteomes" id="UP000247150">
    <property type="component" value="Unassembled WGS sequence"/>
</dbReference>
<proteinExistence type="predicted"/>
<keyword evidence="3" id="KW-0732">Signal</keyword>
<dbReference type="EMBL" id="QGTW01000010">
    <property type="protein sequence ID" value="PWW26493.1"/>
    <property type="molecule type" value="Genomic_DNA"/>
</dbReference>
<evidence type="ECO:0000313" key="5">
    <source>
        <dbReference type="EMBL" id="PWW26493.1"/>
    </source>
</evidence>
<dbReference type="AlphaFoldDB" id="A0A2V2ZVJ1"/>
<evidence type="ECO:0000256" key="1">
    <source>
        <dbReference type="ARBA" id="ARBA00022737"/>
    </source>
</evidence>
<evidence type="ECO:0000259" key="4">
    <source>
        <dbReference type="Pfam" id="PF15902"/>
    </source>
</evidence>
<feature type="signal peptide" evidence="3">
    <location>
        <begin position="1"/>
        <end position="19"/>
    </location>
</feature>
<dbReference type="Pfam" id="PF15902">
    <property type="entry name" value="Sortilin-Vps10"/>
    <property type="match status" value="1"/>
</dbReference>
<dbReference type="PROSITE" id="PS51257">
    <property type="entry name" value="PROKAR_LIPOPROTEIN"/>
    <property type="match status" value="1"/>
</dbReference>
<dbReference type="InterPro" id="IPR031778">
    <property type="entry name" value="Sortilin_N"/>
</dbReference>